<keyword evidence="2" id="KW-0805">Transcription regulation</keyword>
<comment type="similarity">
    <text evidence="1">Belongs to the LysR transcriptional regulatory family.</text>
</comment>
<sequence>MHNRLNYSDLTLILALVRGGSLSRAAERLRVDVSTVFRSIRRLEASLGLELFEKKRTGYLPTPTALLLADQAERAEHALDNARASLLEADSIAGTVQLTCTESVLANLVAPALGDVLPDYPQLMLEISTSDGFADLSRRDADIAIRLTKTPPEHLVGRCLGKVPYALYGHTSYLSQIQDKPWDALTWVSLDDSFSDHPTVTWRTFNYPTLVPRYRCQSIHAVTQLVRSGLGVAILPCFVLQTAPELCPLSAPLINCESELWILIRAGGRVLQPVHTLYRALSETIPLNQNGKRPTHL</sequence>
<evidence type="ECO:0000313" key="6">
    <source>
        <dbReference type="EMBL" id="MBF8641746.1"/>
    </source>
</evidence>
<feature type="domain" description="HTH lysR-type" evidence="5">
    <location>
        <begin position="5"/>
        <end position="62"/>
    </location>
</feature>
<dbReference type="InterPro" id="IPR005119">
    <property type="entry name" value="LysR_subst-bd"/>
</dbReference>
<keyword evidence="9" id="KW-1185">Reference proteome</keyword>
<dbReference type="Proteomes" id="UP000626180">
    <property type="component" value="Unassembled WGS sequence"/>
</dbReference>
<gene>
    <name evidence="7" type="primary">gltR_4</name>
    <name evidence="6" type="ORF">IRZ65_13750</name>
    <name evidence="7" type="ORF">NCTC11842_04492</name>
</gene>
<dbReference type="Proteomes" id="UP000250443">
    <property type="component" value="Unassembled WGS sequence"/>
</dbReference>
<dbReference type="InterPro" id="IPR000847">
    <property type="entry name" value="LysR_HTH_N"/>
</dbReference>
<dbReference type="Gene3D" id="1.10.10.10">
    <property type="entry name" value="Winged helix-like DNA-binding domain superfamily/Winged helix DNA-binding domain"/>
    <property type="match status" value="1"/>
</dbReference>
<dbReference type="SUPFAM" id="SSF53850">
    <property type="entry name" value="Periplasmic binding protein-like II"/>
    <property type="match status" value="1"/>
</dbReference>
<evidence type="ECO:0000256" key="1">
    <source>
        <dbReference type="ARBA" id="ARBA00009437"/>
    </source>
</evidence>
<dbReference type="EMBL" id="JADMCD010000006">
    <property type="protein sequence ID" value="MBF8641746.1"/>
    <property type="molecule type" value="Genomic_DNA"/>
</dbReference>
<dbReference type="Pfam" id="PF00126">
    <property type="entry name" value="HTH_1"/>
    <property type="match status" value="1"/>
</dbReference>
<dbReference type="PROSITE" id="PS50931">
    <property type="entry name" value="HTH_LYSR"/>
    <property type="match status" value="1"/>
</dbReference>
<keyword evidence="4" id="KW-0804">Transcription</keyword>
<evidence type="ECO:0000256" key="2">
    <source>
        <dbReference type="ARBA" id="ARBA00023015"/>
    </source>
</evidence>
<dbReference type="Gene3D" id="3.40.190.290">
    <property type="match status" value="1"/>
</dbReference>
<evidence type="ECO:0000313" key="8">
    <source>
        <dbReference type="Proteomes" id="UP000250443"/>
    </source>
</evidence>
<organism evidence="7 8">
    <name type="scientific">Pseudomonas luteola</name>
    <dbReference type="NCBI Taxonomy" id="47886"/>
    <lineage>
        <taxon>Bacteria</taxon>
        <taxon>Pseudomonadati</taxon>
        <taxon>Pseudomonadota</taxon>
        <taxon>Gammaproteobacteria</taxon>
        <taxon>Pseudomonadales</taxon>
        <taxon>Pseudomonadaceae</taxon>
        <taxon>Pseudomonas</taxon>
    </lineage>
</organism>
<evidence type="ECO:0000256" key="4">
    <source>
        <dbReference type="ARBA" id="ARBA00023163"/>
    </source>
</evidence>
<reference evidence="6 9" key="2">
    <citation type="submission" date="2020-10" db="EMBL/GenBank/DDBJ databases">
        <title>Genome sequences of Pseudomonas isolates.</title>
        <authorList>
            <person name="Wessels L."/>
            <person name="Reich F."/>
            <person name="Hammerl J."/>
        </authorList>
    </citation>
    <scope>NUCLEOTIDE SEQUENCE [LARGE SCALE GENOMIC DNA]</scope>
    <source>
        <strain evidence="6 9">20-MO00624-0</strain>
    </source>
</reference>
<dbReference type="AlphaFoldDB" id="A0A2X2EVN6"/>
<evidence type="ECO:0000259" key="5">
    <source>
        <dbReference type="PROSITE" id="PS50931"/>
    </source>
</evidence>
<accession>A0A2X2EVN6</accession>
<evidence type="ECO:0000256" key="3">
    <source>
        <dbReference type="ARBA" id="ARBA00023125"/>
    </source>
</evidence>
<dbReference type="RefSeq" id="WP_010796228.1">
    <property type="nucleotide sequence ID" value="NZ_FQYS01000020.1"/>
</dbReference>
<dbReference type="GO" id="GO:0003677">
    <property type="term" value="F:DNA binding"/>
    <property type="evidence" value="ECO:0007669"/>
    <property type="project" value="UniProtKB-KW"/>
</dbReference>
<dbReference type="SUPFAM" id="SSF46785">
    <property type="entry name" value="Winged helix' DNA-binding domain"/>
    <property type="match status" value="1"/>
</dbReference>
<dbReference type="InterPro" id="IPR036388">
    <property type="entry name" value="WH-like_DNA-bd_sf"/>
</dbReference>
<keyword evidence="3" id="KW-0238">DNA-binding</keyword>
<dbReference type="PANTHER" id="PTHR30579:SF3">
    <property type="entry name" value="TRANSCRIPTIONAL REGULATORY PROTEIN"/>
    <property type="match status" value="1"/>
</dbReference>
<dbReference type="EMBL" id="UAUF01000014">
    <property type="protein sequence ID" value="SPZ12479.1"/>
    <property type="molecule type" value="Genomic_DNA"/>
</dbReference>
<name>A0A2X2EVN6_PSELU</name>
<dbReference type="Pfam" id="PF03466">
    <property type="entry name" value="LysR_substrate"/>
    <property type="match status" value="1"/>
</dbReference>
<protein>
    <submittedName>
        <fullName evidence="7">LysR family transcriptional regulator</fullName>
    </submittedName>
</protein>
<evidence type="ECO:0000313" key="9">
    <source>
        <dbReference type="Proteomes" id="UP000626180"/>
    </source>
</evidence>
<proteinExistence type="inferred from homology"/>
<reference evidence="7 8" key="1">
    <citation type="submission" date="2018-06" db="EMBL/GenBank/DDBJ databases">
        <authorList>
            <consortium name="Pathogen Informatics"/>
            <person name="Doyle S."/>
        </authorList>
    </citation>
    <scope>NUCLEOTIDE SEQUENCE [LARGE SCALE GENOMIC DNA]</scope>
    <source>
        <strain evidence="7 8">NCTC11842</strain>
    </source>
</reference>
<dbReference type="GO" id="GO:0003700">
    <property type="term" value="F:DNA-binding transcription factor activity"/>
    <property type="evidence" value="ECO:0007669"/>
    <property type="project" value="InterPro"/>
</dbReference>
<evidence type="ECO:0000313" key="7">
    <source>
        <dbReference type="EMBL" id="SPZ12479.1"/>
    </source>
</evidence>
<dbReference type="InterPro" id="IPR036390">
    <property type="entry name" value="WH_DNA-bd_sf"/>
</dbReference>
<dbReference type="PANTHER" id="PTHR30579">
    <property type="entry name" value="TRANSCRIPTIONAL REGULATOR"/>
    <property type="match status" value="1"/>
</dbReference>
<dbReference type="InterPro" id="IPR050176">
    <property type="entry name" value="LTTR"/>
</dbReference>